<accession>A0ABQ5FJZ9</accession>
<keyword evidence="3" id="KW-1185">Reference proteome</keyword>
<sequence length="147" mass="16642">MQKSQSYRGAKEHEELYDRQIRHRVEERQKTSKDVEPSKGPKSKESKSSSSKDTMSQPKSSGKSAQAEESVFEVVDSEMPHNQGSDLGNTSEQPNVEAASKLEWFKKPQRPPTPDSDWNVGKSVDFRPPQTWISKIAQAKKPHLSFD</sequence>
<organism evidence="2 3">
    <name type="scientific">Tanacetum coccineum</name>
    <dbReference type="NCBI Taxonomy" id="301880"/>
    <lineage>
        <taxon>Eukaryota</taxon>
        <taxon>Viridiplantae</taxon>
        <taxon>Streptophyta</taxon>
        <taxon>Embryophyta</taxon>
        <taxon>Tracheophyta</taxon>
        <taxon>Spermatophyta</taxon>
        <taxon>Magnoliopsida</taxon>
        <taxon>eudicotyledons</taxon>
        <taxon>Gunneridae</taxon>
        <taxon>Pentapetalae</taxon>
        <taxon>asterids</taxon>
        <taxon>campanulids</taxon>
        <taxon>Asterales</taxon>
        <taxon>Asteraceae</taxon>
        <taxon>Asteroideae</taxon>
        <taxon>Anthemideae</taxon>
        <taxon>Anthemidinae</taxon>
        <taxon>Tanacetum</taxon>
    </lineage>
</organism>
<evidence type="ECO:0000313" key="3">
    <source>
        <dbReference type="Proteomes" id="UP001151760"/>
    </source>
</evidence>
<feature type="compositionally biased region" description="Polar residues" evidence="1">
    <location>
        <begin position="80"/>
        <end position="94"/>
    </location>
</feature>
<dbReference type="Proteomes" id="UP001151760">
    <property type="component" value="Unassembled WGS sequence"/>
</dbReference>
<name>A0ABQ5FJZ9_9ASTR</name>
<evidence type="ECO:0000256" key="1">
    <source>
        <dbReference type="SAM" id="MobiDB-lite"/>
    </source>
</evidence>
<feature type="region of interest" description="Disordered" evidence="1">
    <location>
        <begin position="1"/>
        <end position="123"/>
    </location>
</feature>
<gene>
    <name evidence="2" type="ORF">Tco_1015160</name>
</gene>
<feature type="compositionally biased region" description="Low complexity" evidence="1">
    <location>
        <begin position="48"/>
        <end position="61"/>
    </location>
</feature>
<feature type="compositionally biased region" description="Basic and acidic residues" evidence="1">
    <location>
        <begin position="9"/>
        <end position="47"/>
    </location>
</feature>
<reference evidence="2" key="2">
    <citation type="submission" date="2022-01" db="EMBL/GenBank/DDBJ databases">
        <authorList>
            <person name="Yamashiro T."/>
            <person name="Shiraishi A."/>
            <person name="Satake H."/>
            <person name="Nakayama K."/>
        </authorList>
    </citation>
    <scope>NUCLEOTIDE SEQUENCE</scope>
</reference>
<dbReference type="EMBL" id="BQNB010017480">
    <property type="protein sequence ID" value="GJT63680.1"/>
    <property type="molecule type" value="Genomic_DNA"/>
</dbReference>
<protein>
    <submittedName>
        <fullName evidence="2">Uncharacterized protein</fullName>
    </submittedName>
</protein>
<proteinExistence type="predicted"/>
<comment type="caution">
    <text evidence="2">The sequence shown here is derived from an EMBL/GenBank/DDBJ whole genome shotgun (WGS) entry which is preliminary data.</text>
</comment>
<evidence type="ECO:0000313" key="2">
    <source>
        <dbReference type="EMBL" id="GJT63680.1"/>
    </source>
</evidence>
<reference evidence="2" key="1">
    <citation type="journal article" date="2022" name="Int. J. Mol. Sci.">
        <title>Draft Genome of Tanacetum Coccineum: Genomic Comparison of Closely Related Tanacetum-Family Plants.</title>
        <authorList>
            <person name="Yamashiro T."/>
            <person name="Shiraishi A."/>
            <person name="Nakayama K."/>
            <person name="Satake H."/>
        </authorList>
    </citation>
    <scope>NUCLEOTIDE SEQUENCE</scope>
</reference>